<dbReference type="GO" id="GO:0005975">
    <property type="term" value="P:carbohydrate metabolic process"/>
    <property type="evidence" value="ECO:0007669"/>
    <property type="project" value="InterPro"/>
</dbReference>
<dbReference type="Proteomes" id="UP000000310">
    <property type="component" value="Chromosome"/>
</dbReference>
<dbReference type="Pfam" id="PF17851">
    <property type="entry name" value="GH43_C2"/>
    <property type="match status" value="1"/>
</dbReference>
<dbReference type="CDD" id="cd09001">
    <property type="entry name" value="GH43_FsAxh1-like"/>
    <property type="match status" value="1"/>
</dbReference>
<sequence length="555" mass="62725">MKQIFSYLYAGLIFVNLYSCNNNPQEKIEILQDTISYVSKVWVADNGDGTYKNPILFADYSDPDAIRIGDDFFMTASSFNSSPALPILHSKDLVNWKIVNHALPKQTEAVYNLPQHGKGVWAPSMVYHDKELRIYYGDPDYGVYMLKTKDPFGKWEEPVLIMKAKGIIDPTVLFDDDGKVYMTIAWAGSRAGMNSILTVYPLNADGTKVVGEGKHVFDGHEKHHTVEGPKLFKRNGYYYISAPAGGVETGWQLILRSKNIYGPYEEKVVLHQGNTQINGPHQGSLAETAQGETWFIHFQDRGVYGRILHLQPVEWKDGWPLIGKDINNDGIGEPVLSYKKPNIGKNYPINTPQEDDEFNTDRLGLQWQWHANEDIRWSVNLANTGYLRLLAIPMPAETKNLWNIPHLLLQKFPAEGFTATTKVKLTIEWDVWQSKKAGLLVMGNDYSYLSIQKDAKGYLVNQMVCFDAANGTGEKSNAIQRLKSNEVYLRVKIKSSDARCQFSYSEDGVNFNDIGPEFQAKPDKWIGAKTGIFAASDSDVRIGGYADFDWFRITK</sequence>
<evidence type="ECO:0000256" key="5">
    <source>
        <dbReference type="PIRSR" id="PIRSR606710-2"/>
    </source>
</evidence>
<gene>
    <name evidence="8" type="ordered locus">Pedsa_3764</name>
</gene>
<dbReference type="InterPro" id="IPR051795">
    <property type="entry name" value="Glycosyl_Hydrlase_43"/>
</dbReference>
<organism evidence="8 9">
    <name type="scientific">Pseudopedobacter saltans (strain ATCC 51119 / DSM 12145 / JCM 21818 / CCUG 39354 / LMG 10337 / NBRC 100064 / NCIMB 13643)</name>
    <name type="common">Pedobacter saltans</name>
    <dbReference type="NCBI Taxonomy" id="762903"/>
    <lineage>
        <taxon>Bacteria</taxon>
        <taxon>Pseudomonadati</taxon>
        <taxon>Bacteroidota</taxon>
        <taxon>Sphingobacteriia</taxon>
        <taxon>Sphingobacteriales</taxon>
        <taxon>Sphingobacteriaceae</taxon>
        <taxon>Pseudopedobacter</taxon>
    </lineage>
</organism>
<evidence type="ECO:0000256" key="6">
    <source>
        <dbReference type="RuleBase" id="RU361187"/>
    </source>
</evidence>
<accession>F0S6G7</accession>
<dbReference type="OrthoDB" id="9801455at2"/>
<proteinExistence type="inferred from homology"/>
<name>F0S6G7_PSESL</name>
<evidence type="ECO:0000256" key="4">
    <source>
        <dbReference type="PIRSR" id="PIRSR606710-1"/>
    </source>
</evidence>
<keyword evidence="3 6" id="KW-0326">Glycosidase</keyword>
<dbReference type="InterPro" id="IPR006710">
    <property type="entry name" value="Glyco_hydro_43"/>
</dbReference>
<dbReference type="HOGENOM" id="CLU_016508_1_0_10"/>
<evidence type="ECO:0000259" key="7">
    <source>
        <dbReference type="Pfam" id="PF17851"/>
    </source>
</evidence>
<dbReference type="GO" id="GO:0004553">
    <property type="term" value="F:hydrolase activity, hydrolyzing O-glycosyl compounds"/>
    <property type="evidence" value="ECO:0007669"/>
    <property type="project" value="InterPro"/>
</dbReference>
<dbReference type="Gene3D" id="2.60.120.200">
    <property type="match status" value="1"/>
</dbReference>
<feature type="domain" description="Beta-xylosidase C-terminal Concanavalin A-like" evidence="7">
    <location>
        <begin position="356"/>
        <end position="553"/>
    </location>
</feature>
<feature type="site" description="Important for catalytic activity, responsible for pKa modulation of the active site Glu and correct orientation of both the proton donor and substrate" evidence="5">
    <location>
        <position position="169"/>
    </location>
</feature>
<dbReference type="AlphaFoldDB" id="F0S6G7"/>
<dbReference type="PANTHER" id="PTHR42812">
    <property type="entry name" value="BETA-XYLOSIDASE"/>
    <property type="match status" value="1"/>
</dbReference>
<dbReference type="Pfam" id="PF04616">
    <property type="entry name" value="Glyco_hydro_43"/>
    <property type="match status" value="1"/>
</dbReference>
<dbReference type="eggNOG" id="COG3507">
    <property type="taxonomic scope" value="Bacteria"/>
</dbReference>
<evidence type="ECO:0000313" key="8">
    <source>
        <dbReference type="EMBL" id="ADY54293.1"/>
    </source>
</evidence>
<evidence type="ECO:0000256" key="3">
    <source>
        <dbReference type="ARBA" id="ARBA00023295"/>
    </source>
</evidence>
<protein>
    <submittedName>
        <fullName evidence="8">Glycoside hydrolase family 43</fullName>
    </submittedName>
</protein>
<feature type="active site" description="Proton acceptor" evidence="4">
    <location>
        <position position="62"/>
    </location>
</feature>
<dbReference type="Gene3D" id="2.115.10.20">
    <property type="entry name" value="Glycosyl hydrolase domain, family 43"/>
    <property type="match status" value="1"/>
</dbReference>
<reference evidence="9" key="2">
    <citation type="submission" date="2011-02" db="EMBL/GenBank/DDBJ databases">
        <title>The complete genome of Pedobacter saltans DSM 12145.</title>
        <authorList>
            <consortium name="US DOE Joint Genome Institute (JGI-PGF)"/>
            <person name="Lucas S."/>
            <person name="Copeland A."/>
            <person name="Lapidus A."/>
            <person name="Bruce D."/>
            <person name="Goodwin L."/>
            <person name="Pitluck S."/>
            <person name="Kyrpides N."/>
            <person name="Mavromatis K."/>
            <person name="Pagani I."/>
            <person name="Ivanova N."/>
            <person name="Ovchinnikova G."/>
            <person name="Lu M."/>
            <person name="Detter J.C."/>
            <person name="Han C."/>
            <person name="Land M."/>
            <person name="Hauser L."/>
            <person name="Markowitz V."/>
            <person name="Cheng J.-F."/>
            <person name="Hugenholtz P."/>
            <person name="Woyke T."/>
            <person name="Wu D."/>
            <person name="Tindall B."/>
            <person name="Pomrenke H.G."/>
            <person name="Brambilla E."/>
            <person name="Klenk H.-P."/>
            <person name="Eisen J.A."/>
        </authorList>
    </citation>
    <scope>NUCLEOTIDE SEQUENCE [LARGE SCALE GENOMIC DNA]</scope>
    <source>
        <strain evidence="9">ATCC 51119 / DSM 12145 / JCM 21818 / LMG 10337 / NBRC 100064 / NCIMB 13643</strain>
    </source>
</reference>
<keyword evidence="9" id="KW-1185">Reference proteome</keyword>
<dbReference type="KEGG" id="psn:Pedsa_3764"/>
<dbReference type="SUPFAM" id="SSF49899">
    <property type="entry name" value="Concanavalin A-like lectins/glucanases"/>
    <property type="match status" value="1"/>
</dbReference>
<evidence type="ECO:0000256" key="1">
    <source>
        <dbReference type="ARBA" id="ARBA00009865"/>
    </source>
</evidence>
<comment type="similarity">
    <text evidence="1 6">Belongs to the glycosyl hydrolase 43 family.</text>
</comment>
<reference evidence="8 9" key="1">
    <citation type="journal article" date="2011" name="Stand. Genomic Sci.">
        <title>Complete genome sequence of the gliding, heparinolytic Pedobacter saltans type strain (113).</title>
        <authorList>
            <person name="Liolios K."/>
            <person name="Sikorski J."/>
            <person name="Lu M."/>
            <person name="Nolan M."/>
            <person name="Lapidus A."/>
            <person name="Lucas S."/>
            <person name="Hammon N."/>
            <person name="Deshpande S."/>
            <person name="Cheng J.F."/>
            <person name="Tapia R."/>
            <person name="Han C."/>
            <person name="Goodwin L."/>
            <person name="Pitluck S."/>
            <person name="Huntemann M."/>
            <person name="Ivanova N."/>
            <person name="Pagani I."/>
            <person name="Mavromatis K."/>
            <person name="Ovchinikova G."/>
            <person name="Pati A."/>
            <person name="Chen A."/>
            <person name="Palaniappan K."/>
            <person name="Land M."/>
            <person name="Hauser L."/>
            <person name="Brambilla E.M."/>
            <person name="Kotsyurbenko O."/>
            <person name="Rohde M."/>
            <person name="Tindall B.J."/>
            <person name="Abt B."/>
            <person name="Goker M."/>
            <person name="Detter J.C."/>
            <person name="Woyke T."/>
            <person name="Bristow J."/>
            <person name="Eisen J.A."/>
            <person name="Markowitz V."/>
            <person name="Hugenholtz P."/>
            <person name="Klenk H.P."/>
            <person name="Kyrpides N.C."/>
        </authorList>
    </citation>
    <scope>NUCLEOTIDE SEQUENCE [LARGE SCALE GENOMIC DNA]</scope>
    <source>
        <strain evidence="9">ATCC 51119 / DSM 12145 / JCM 21818 / LMG 10337 / NBRC 100064 / NCIMB 13643</strain>
    </source>
</reference>
<dbReference type="InterPro" id="IPR013320">
    <property type="entry name" value="ConA-like_dom_sf"/>
</dbReference>
<dbReference type="PANTHER" id="PTHR42812:SF12">
    <property type="entry name" value="BETA-XYLOSIDASE-RELATED"/>
    <property type="match status" value="1"/>
</dbReference>
<dbReference type="InterPro" id="IPR041542">
    <property type="entry name" value="GH43_C2"/>
</dbReference>
<dbReference type="InterPro" id="IPR023296">
    <property type="entry name" value="Glyco_hydro_beta-prop_sf"/>
</dbReference>
<dbReference type="EMBL" id="CP002545">
    <property type="protein sequence ID" value="ADY54293.1"/>
    <property type="molecule type" value="Genomic_DNA"/>
</dbReference>
<evidence type="ECO:0000256" key="2">
    <source>
        <dbReference type="ARBA" id="ARBA00022801"/>
    </source>
</evidence>
<dbReference type="STRING" id="762903.Pedsa_3764"/>
<dbReference type="RefSeq" id="WP_013634773.1">
    <property type="nucleotide sequence ID" value="NC_015177.1"/>
</dbReference>
<keyword evidence="2 6" id="KW-0378">Hydrolase</keyword>
<feature type="active site" description="Proton donor" evidence="4">
    <location>
        <position position="227"/>
    </location>
</feature>
<evidence type="ECO:0000313" key="9">
    <source>
        <dbReference type="Proteomes" id="UP000000310"/>
    </source>
</evidence>
<dbReference type="SUPFAM" id="SSF75005">
    <property type="entry name" value="Arabinanase/levansucrase/invertase"/>
    <property type="match status" value="1"/>
</dbReference>